<dbReference type="Gene3D" id="3.40.50.300">
    <property type="entry name" value="P-loop containing nucleotide triphosphate hydrolases"/>
    <property type="match status" value="1"/>
</dbReference>
<sequence length="175" mass="19513">MQAHINPDHYLQTPQGIVWTEARGRQARARAYTDLEYALREAGEGGVLYLVCGIQGGGKTSWIRDNRSRLEDDAIFLDAALPRRRHRQRALDLAMAHRIPAVAVWIDVSLETALQRNQARPEGERVPVEAIRRVFAQLEPPMQVEGFARVDIVSAAVRLPDVESDRGVSGCQPPA</sequence>
<organism evidence="1 2">
    <name type="scientific">Acidihalobacter prosperus</name>
    <dbReference type="NCBI Taxonomy" id="160660"/>
    <lineage>
        <taxon>Bacteria</taxon>
        <taxon>Pseudomonadati</taxon>
        <taxon>Pseudomonadota</taxon>
        <taxon>Gammaproteobacteria</taxon>
        <taxon>Chromatiales</taxon>
        <taxon>Ectothiorhodospiraceae</taxon>
        <taxon>Acidihalobacter</taxon>
    </lineage>
</organism>
<dbReference type="EMBL" id="JQSG02000006">
    <property type="protein sequence ID" value="OBS07993.1"/>
    <property type="molecule type" value="Genomic_DNA"/>
</dbReference>
<evidence type="ECO:0000313" key="2">
    <source>
        <dbReference type="Proteomes" id="UP000029273"/>
    </source>
</evidence>
<dbReference type="InterPro" id="IPR027417">
    <property type="entry name" value="P-loop_NTPase"/>
</dbReference>
<accession>A0A1A6C0A7</accession>
<reference evidence="1 2" key="1">
    <citation type="journal article" date="2014" name="Genome Announc.">
        <title>Draft Genome Sequence of the Iron-Oxidizing, Acidophilic, and Halotolerant 'Thiobacillus prosperus' Type Strain DSM 5130.</title>
        <authorList>
            <person name="Ossandon F.J."/>
            <person name="Cardenas J.P."/>
            <person name="Corbett M."/>
            <person name="Quatrini R."/>
            <person name="Holmes D.S."/>
            <person name="Watkin E."/>
        </authorList>
    </citation>
    <scope>NUCLEOTIDE SEQUENCE [LARGE SCALE GENOMIC DNA]</scope>
    <source>
        <strain evidence="1 2">DSM 5130</strain>
    </source>
</reference>
<dbReference type="Pfam" id="PF13671">
    <property type="entry name" value="AAA_33"/>
    <property type="match status" value="1"/>
</dbReference>
<protein>
    <recommendedName>
        <fullName evidence="3">Kinase</fullName>
    </recommendedName>
</protein>
<dbReference type="OrthoDB" id="8913805at2"/>
<gene>
    <name evidence="1" type="ORF">Thpro_022243</name>
</gene>
<comment type="caution">
    <text evidence="1">The sequence shown here is derived from an EMBL/GenBank/DDBJ whole genome shotgun (WGS) entry which is preliminary data.</text>
</comment>
<dbReference type="RefSeq" id="WP_052064532.1">
    <property type="nucleotide sequence ID" value="NZ_JQSG02000006.1"/>
</dbReference>
<keyword evidence="2" id="KW-1185">Reference proteome</keyword>
<dbReference type="Proteomes" id="UP000029273">
    <property type="component" value="Unassembled WGS sequence"/>
</dbReference>
<name>A0A1A6C0A7_9GAMM</name>
<dbReference type="AlphaFoldDB" id="A0A1A6C0A7"/>
<proteinExistence type="predicted"/>
<evidence type="ECO:0000313" key="1">
    <source>
        <dbReference type="EMBL" id="OBS07993.1"/>
    </source>
</evidence>
<dbReference type="SUPFAM" id="SSF52540">
    <property type="entry name" value="P-loop containing nucleoside triphosphate hydrolases"/>
    <property type="match status" value="1"/>
</dbReference>
<evidence type="ECO:0008006" key="3">
    <source>
        <dbReference type="Google" id="ProtNLM"/>
    </source>
</evidence>